<dbReference type="RefSeq" id="WP_001030236.1">
    <property type="nucleotide sequence ID" value="NZ_CAKJWQ010000012.1"/>
</dbReference>
<dbReference type="EMBL" id="CP065877">
    <property type="protein sequence ID" value="QQA14018.1"/>
    <property type="molecule type" value="Genomic_DNA"/>
</dbReference>
<dbReference type="Proteomes" id="UP000596196">
    <property type="component" value="Chromosome"/>
</dbReference>
<protein>
    <submittedName>
        <fullName evidence="3">Uncharacterized protein</fullName>
    </submittedName>
</protein>
<evidence type="ECO:0000313" key="4">
    <source>
        <dbReference type="EMBL" id="QQA14018.1"/>
    </source>
</evidence>
<sequence>MNKAIWEFLMEMKKNKLTFETYELCPSLETLSVEERIVLDEYAKDFRVKIDGGNQWV</sequence>
<reference evidence="4 8" key="4">
    <citation type="submission" date="2020-12" db="EMBL/GenBank/DDBJ databases">
        <title>FDA dAtabase for Regulatory Grade micrObial Sequences (FDA-ARGOS): Supporting development and validation of Infectious Disease Dx tests.</title>
        <authorList>
            <person name="Nelson B."/>
            <person name="Plummer A."/>
            <person name="Tallon L."/>
            <person name="Sadzewicz L."/>
            <person name="Zhao X."/>
            <person name="Boylan J."/>
            <person name="Ott S."/>
            <person name="Bowen H."/>
            <person name="Vavikolanu K."/>
            <person name="Mehta A."/>
            <person name="Aluvathingal J."/>
            <person name="Nadendla S."/>
            <person name="Myers T."/>
            <person name="Yan Y."/>
            <person name="Sichtig H."/>
        </authorList>
    </citation>
    <scope>NUCLEOTIDE SEQUENCE [LARGE SCALE GENOMIC DNA]</scope>
    <source>
        <strain evidence="4 8">FDAARGOS_924</strain>
    </source>
</reference>
<dbReference type="AlphaFoldDB" id="A0A0B5S8L1"/>
<dbReference type="GeneID" id="92884301"/>
<dbReference type="KEGG" id="bmyo:BG05_2733"/>
<accession>A0A0B5S8L1</accession>
<dbReference type="Proteomes" id="UP000006976">
    <property type="component" value="Unassembled WGS sequence"/>
</dbReference>
<evidence type="ECO:0000313" key="7">
    <source>
        <dbReference type="Proteomes" id="UP000236165"/>
    </source>
</evidence>
<accession>J8FEC2</accession>
<evidence type="ECO:0000313" key="3">
    <source>
        <dbReference type="EMBL" id="PJN69501.1"/>
    </source>
</evidence>
<name>A0A0B5S8L1_BACMY</name>
<dbReference type="Proteomes" id="UP000236165">
    <property type="component" value="Unassembled WGS sequence"/>
</dbReference>
<evidence type="ECO:0000313" key="2">
    <source>
        <dbReference type="EMBL" id="OSX93360.1"/>
    </source>
</evidence>
<dbReference type="Proteomes" id="UP000194131">
    <property type="component" value="Unassembled WGS sequence"/>
</dbReference>
<organism evidence="3 7">
    <name type="scientific">Bacillus mycoides</name>
    <dbReference type="NCBI Taxonomy" id="1405"/>
    <lineage>
        <taxon>Bacteria</taxon>
        <taxon>Bacillati</taxon>
        <taxon>Bacillota</taxon>
        <taxon>Bacilli</taxon>
        <taxon>Bacillales</taxon>
        <taxon>Bacillaceae</taxon>
        <taxon>Bacillus</taxon>
        <taxon>Bacillus cereus group</taxon>
    </lineage>
</organism>
<evidence type="ECO:0000313" key="6">
    <source>
        <dbReference type="Proteomes" id="UP000194131"/>
    </source>
</evidence>
<gene>
    <name evidence="3" type="ORF">BACWE_36580</name>
    <name evidence="4" type="ORF">I6G81_16490</name>
    <name evidence="1" type="ORF">III_02216</name>
    <name evidence="2" type="ORF">S3E15_04519</name>
</gene>
<evidence type="ECO:0000313" key="8">
    <source>
        <dbReference type="Proteomes" id="UP000596196"/>
    </source>
</evidence>
<keyword evidence="8" id="KW-1185">Reference proteome</keyword>
<reference evidence="2 6" key="3">
    <citation type="submission" date="2016-12" db="EMBL/GenBank/DDBJ databases">
        <title>Genome Sequences of Twelve Sporeforming Bacillus Species Isolated from Foods.</title>
        <authorList>
            <person name="De Jong A."/>
            <person name="Holsappel S."/>
            <person name="Kuipers O.P."/>
        </authorList>
    </citation>
    <scope>NUCLEOTIDE SEQUENCE [LARGE SCALE GENOMIC DNA]</scope>
    <source>
        <strain evidence="2 6">S3E15</strain>
    </source>
</reference>
<dbReference type="EMBL" id="MRWU01000005">
    <property type="protein sequence ID" value="OSX93360.1"/>
    <property type="molecule type" value="Genomic_DNA"/>
</dbReference>
<dbReference type="EMBL" id="AHEV01000012">
    <property type="protein sequence ID" value="EJR41789.1"/>
    <property type="molecule type" value="Genomic_DNA"/>
</dbReference>
<dbReference type="EMBL" id="MKZQ01000044">
    <property type="protein sequence ID" value="PJN69501.1"/>
    <property type="molecule type" value="Genomic_DNA"/>
</dbReference>
<proteinExistence type="predicted"/>
<reference evidence="3 7" key="2">
    <citation type="submission" date="2016-10" db="EMBL/GenBank/DDBJ databases">
        <title>Genome Sequence of Bacillus weihenstephanensis GM6LP.</title>
        <authorList>
            <person name="Poehlein A."/>
            <person name="Wemheuer F."/>
            <person name="Hollensteiner J."/>
            <person name="Wemheuer B."/>
        </authorList>
    </citation>
    <scope>NUCLEOTIDE SEQUENCE [LARGE SCALE GENOMIC DNA]</scope>
    <source>
        <strain evidence="3 7">GM6LP</strain>
    </source>
</reference>
<reference evidence="1 5" key="1">
    <citation type="submission" date="2012-04" db="EMBL/GenBank/DDBJ databases">
        <title>The Genome Sequence of Bacillus cereus VD078.</title>
        <authorList>
            <consortium name="The Broad Institute Genome Sequencing Platform"/>
            <consortium name="The Broad Institute Genome Sequencing Center for Infectious Disease"/>
            <person name="Feldgarden M."/>
            <person name="Van der Auwera G.A."/>
            <person name="Mahillon J."/>
            <person name="Duprez V."/>
            <person name="Timmery S."/>
            <person name="Mattelet C."/>
            <person name="Dierick K."/>
            <person name="Sun M."/>
            <person name="Yu Z."/>
            <person name="Zhu L."/>
            <person name="Hu X."/>
            <person name="Shank E.B."/>
            <person name="Swiecicka I."/>
            <person name="Hansen B.M."/>
            <person name="Andrup L."/>
            <person name="Young S.K."/>
            <person name="Zeng Q."/>
            <person name="Gargeya S."/>
            <person name="Fitzgerald M."/>
            <person name="Haas B."/>
            <person name="Abouelleil A."/>
            <person name="Alvarado L."/>
            <person name="Arachchi H.M."/>
            <person name="Berlin A."/>
            <person name="Chapman S.B."/>
            <person name="Goldberg J."/>
            <person name="Griggs A."/>
            <person name="Gujja S."/>
            <person name="Hansen M."/>
            <person name="Howarth C."/>
            <person name="Imamovic A."/>
            <person name="Larimer J."/>
            <person name="McCowen C."/>
            <person name="Montmayeur A."/>
            <person name="Murphy C."/>
            <person name="Neiman D."/>
            <person name="Pearson M."/>
            <person name="Priest M."/>
            <person name="Roberts A."/>
            <person name="Saif S."/>
            <person name="Shea T."/>
            <person name="Sisk P."/>
            <person name="Sykes S."/>
            <person name="Wortman J."/>
            <person name="Nusbaum C."/>
            <person name="Birren B."/>
        </authorList>
    </citation>
    <scope>NUCLEOTIDE SEQUENCE [LARGE SCALE GENOMIC DNA]</scope>
    <source>
        <strain evidence="1 5">VD078</strain>
    </source>
</reference>
<evidence type="ECO:0000313" key="5">
    <source>
        <dbReference type="Proteomes" id="UP000006976"/>
    </source>
</evidence>
<evidence type="ECO:0000313" key="1">
    <source>
        <dbReference type="EMBL" id="EJR41789.1"/>
    </source>
</evidence>